<name>A0A179SFD9_9HYPH</name>
<evidence type="ECO:0000313" key="2">
    <source>
        <dbReference type="Proteomes" id="UP000078316"/>
    </source>
</evidence>
<dbReference type="AlphaFoldDB" id="A0A179SFD9"/>
<proteinExistence type="predicted"/>
<comment type="caution">
    <text evidence="1">The sequence shown here is derived from an EMBL/GenBank/DDBJ whole genome shotgun (WGS) entry which is preliminary data.</text>
</comment>
<dbReference type="EMBL" id="LWHQ01000011">
    <property type="protein sequence ID" value="OAS26305.1"/>
    <property type="molecule type" value="Genomic_DNA"/>
</dbReference>
<evidence type="ECO:0000313" key="1">
    <source>
        <dbReference type="EMBL" id="OAS26305.1"/>
    </source>
</evidence>
<sequence>MLTFTFATTYRRNSSVEAKRFPDHLLYATPVSLDPDRLTEKARRLITVCDTSITNPTDDLAPEFGIARRYPSIDEAVTLFGGGVYAEAAERLRQIYSDEVSLSKCETEATYGPRLYEGDDPHEVLNQFAEMPGLCARSRKVSAWTEFGNGTVEPTDDQARRVWGYMLHAAMPRRRA</sequence>
<dbReference type="Proteomes" id="UP000078316">
    <property type="component" value="Unassembled WGS sequence"/>
</dbReference>
<protein>
    <submittedName>
        <fullName evidence="1">Uncharacterized protein</fullName>
    </submittedName>
</protein>
<dbReference type="RefSeq" id="WP_048436883.1">
    <property type="nucleotide sequence ID" value="NZ_LWHQ01000011.1"/>
</dbReference>
<gene>
    <name evidence="1" type="ORF">A5481_06210</name>
</gene>
<organism evidence="1 2">
    <name type="scientific">Methylobacterium platani</name>
    <dbReference type="NCBI Taxonomy" id="427683"/>
    <lineage>
        <taxon>Bacteria</taxon>
        <taxon>Pseudomonadati</taxon>
        <taxon>Pseudomonadota</taxon>
        <taxon>Alphaproteobacteria</taxon>
        <taxon>Hyphomicrobiales</taxon>
        <taxon>Methylobacteriaceae</taxon>
        <taxon>Methylobacterium</taxon>
    </lineage>
</organism>
<accession>A0A179SFD9</accession>
<reference evidence="1 2" key="1">
    <citation type="submission" date="2016-04" db="EMBL/GenBank/DDBJ databases">
        <authorList>
            <person name="Evans L.H."/>
            <person name="Alamgir A."/>
            <person name="Owens N."/>
            <person name="Weber N.D."/>
            <person name="Virtaneva K."/>
            <person name="Barbian K."/>
            <person name="Babar A."/>
            <person name="Rosenke K."/>
        </authorList>
    </citation>
    <scope>NUCLEOTIDE SEQUENCE [LARGE SCALE GENOMIC DNA]</scope>
    <source>
        <strain evidence="1 2">PMB02</strain>
    </source>
</reference>